<evidence type="ECO:0000256" key="2">
    <source>
        <dbReference type="ARBA" id="ARBA00022692"/>
    </source>
</evidence>
<dbReference type="PANTHER" id="PTHR31465">
    <property type="entry name" value="PROTEIN RTA1-RELATED"/>
    <property type="match status" value="1"/>
</dbReference>
<evidence type="ECO:0000256" key="1">
    <source>
        <dbReference type="ARBA" id="ARBA00004141"/>
    </source>
</evidence>
<evidence type="ECO:0000256" key="5">
    <source>
        <dbReference type="SAM" id="Phobius"/>
    </source>
</evidence>
<feature type="transmembrane region" description="Helical" evidence="5">
    <location>
        <begin position="193"/>
        <end position="214"/>
    </location>
</feature>
<sequence>MSERFEAYAEGSYWYYAPNKVAPAVFASLFLLSGIAHAYQCHRYNCWRIGFFLPWAAALFTGAFITREIGAFDYDNKGVYIASTVLFLIAAPVYEGANYFLLGRILYYIPYNSPIHPGRVVITLLGVDFIIAIVTGIGAARVSNSHYSQHVQDTGKALLKTGLVLQLLLMATYVCIALSFHRQCAKRNTLSSNLRTVLAVLYSSCGLITVRTLYRTVEYFEAESVNLYSRDRSDISPLLKQEWYFWVFEVTVMFINTVVINVWHPSRYLPRNNKIYLRQDGVTEVEGPGYFDERSFLMRWIDPFDVVGLFNGRDKKNRFWEEEEQVGLKTSRSLSR</sequence>
<evidence type="ECO:0000313" key="7">
    <source>
        <dbReference type="Proteomes" id="UP000054007"/>
    </source>
</evidence>
<gene>
    <name evidence="6" type="ORF">CYLTODRAFT_437765</name>
</gene>
<evidence type="ECO:0000256" key="4">
    <source>
        <dbReference type="ARBA" id="ARBA00023136"/>
    </source>
</evidence>
<feature type="transmembrane region" description="Helical" evidence="5">
    <location>
        <begin position="243"/>
        <end position="263"/>
    </location>
</feature>
<dbReference type="AlphaFoldDB" id="A0A0D7B582"/>
<organism evidence="6 7">
    <name type="scientific">Cylindrobasidium torrendii FP15055 ss-10</name>
    <dbReference type="NCBI Taxonomy" id="1314674"/>
    <lineage>
        <taxon>Eukaryota</taxon>
        <taxon>Fungi</taxon>
        <taxon>Dikarya</taxon>
        <taxon>Basidiomycota</taxon>
        <taxon>Agaricomycotina</taxon>
        <taxon>Agaricomycetes</taxon>
        <taxon>Agaricomycetidae</taxon>
        <taxon>Agaricales</taxon>
        <taxon>Marasmiineae</taxon>
        <taxon>Physalacriaceae</taxon>
        <taxon>Cylindrobasidium</taxon>
    </lineage>
</organism>
<dbReference type="PANTHER" id="PTHR31465:SF13">
    <property type="entry name" value="RTA1 DOMAIN PROTEIN-RELATED"/>
    <property type="match status" value="1"/>
</dbReference>
<dbReference type="Proteomes" id="UP000054007">
    <property type="component" value="Unassembled WGS sequence"/>
</dbReference>
<feature type="transmembrane region" description="Helical" evidence="5">
    <location>
        <begin position="46"/>
        <end position="66"/>
    </location>
</feature>
<feature type="transmembrane region" description="Helical" evidence="5">
    <location>
        <begin position="78"/>
        <end position="101"/>
    </location>
</feature>
<accession>A0A0D7B582</accession>
<evidence type="ECO:0008006" key="8">
    <source>
        <dbReference type="Google" id="ProtNLM"/>
    </source>
</evidence>
<dbReference type="Pfam" id="PF04479">
    <property type="entry name" value="RTA1"/>
    <property type="match status" value="1"/>
</dbReference>
<proteinExistence type="predicted"/>
<feature type="transmembrane region" description="Helical" evidence="5">
    <location>
        <begin position="121"/>
        <end position="143"/>
    </location>
</feature>
<reference evidence="6 7" key="1">
    <citation type="journal article" date="2015" name="Fungal Genet. Biol.">
        <title>Evolution of novel wood decay mechanisms in Agaricales revealed by the genome sequences of Fistulina hepatica and Cylindrobasidium torrendii.</title>
        <authorList>
            <person name="Floudas D."/>
            <person name="Held B.W."/>
            <person name="Riley R."/>
            <person name="Nagy L.G."/>
            <person name="Koehler G."/>
            <person name="Ransdell A.S."/>
            <person name="Younus H."/>
            <person name="Chow J."/>
            <person name="Chiniquy J."/>
            <person name="Lipzen A."/>
            <person name="Tritt A."/>
            <person name="Sun H."/>
            <person name="Haridas S."/>
            <person name="LaButti K."/>
            <person name="Ohm R.A."/>
            <person name="Kues U."/>
            <person name="Blanchette R.A."/>
            <person name="Grigoriev I.V."/>
            <person name="Minto R.E."/>
            <person name="Hibbett D.S."/>
        </authorList>
    </citation>
    <scope>NUCLEOTIDE SEQUENCE [LARGE SCALE GENOMIC DNA]</scope>
    <source>
        <strain evidence="6 7">FP15055 ss-10</strain>
    </source>
</reference>
<comment type="subcellular location">
    <subcellularLocation>
        <location evidence="1">Membrane</location>
        <topology evidence="1">Multi-pass membrane protein</topology>
    </subcellularLocation>
</comment>
<dbReference type="STRING" id="1314674.A0A0D7B582"/>
<keyword evidence="3 5" id="KW-1133">Transmembrane helix</keyword>
<dbReference type="GO" id="GO:0016020">
    <property type="term" value="C:membrane"/>
    <property type="evidence" value="ECO:0007669"/>
    <property type="project" value="UniProtKB-SubCell"/>
</dbReference>
<dbReference type="EMBL" id="KN880580">
    <property type="protein sequence ID" value="KIY65708.1"/>
    <property type="molecule type" value="Genomic_DNA"/>
</dbReference>
<keyword evidence="7" id="KW-1185">Reference proteome</keyword>
<feature type="transmembrane region" description="Helical" evidence="5">
    <location>
        <begin position="20"/>
        <end position="39"/>
    </location>
</feature>
<evidence type="ECO:0000256" key="3">
    <source>
        <dbReference type="ARBA" id="ARBA00022989"/>
    </source>
</evidence>
<dbReference type="InterPro" id="IPR007568">
    <property type="entry name" value="RTA1"/>
</dbReference>
<keyword evidence="2 5" id="KW-0812">Transmembrane</keyword>
<keyword evidence="4 5" id="KW-0472">Membrane</keyword>
<protein>
    <recommendedName>
        <fullName evidence="8">RTA1-domain-containing protein</fullName>
    </recommendedName>
</protein>
<dbReference type="OrthoDB" id="3358017at2759"/>
<evidence type="ECO:0000313" key="6">
    <source>
        <dbReference type="EMBL" id="KIY65708.1"/>
    </source>
</evidence>
<feature type="transmembrane region" description="Helical" evidence="5">
    <location>
        <begin position="163"/>
        <end position="181"/>
    </location>
</feature>
<name>A0A0D7B582_9AGAR</name>